<dbReference type="Proteomes" id="UP001207337">
    <property type="component" value="Unassembled WGS sequence"/>
</dbReference>
<evidence type="ECO:0000313" key="1">
    <source>
        <dbReference type="EMBL" id="MCW9712750.1"/>
    </source>
</evidence>
<evidence type="ECO:0000313" key="2">
    <source>
        <dbReference type="Proteomes" id="UP001207337"/>
    </source>
</evidence>
<sequence>MIATKKDSVPAYIQYRLSPDQWKEKRLEHRQVVSRLIDDYLEKRSRQQKDPVMDFLFEYYAFRPSHLRKWSPGVGMLLINGKQVDWSFNEMTSIGEDCFLDITHFSADRISSLKWILDVIKKSSDRKPSFGCFGMHEWAMVYKTNNIRHDYLSLRIEMDELAEFVESRPLVCTHFDAFRFFTEDAKPQNKFELNRDKFSEMEQPGCLHTNMDLYKWAFKMYPWISGDTLRRAFKLAVETRVIDMKASPYDLRHRGLEPIKIETEEGRAQYVKEQKKIFEKAKPIRETLIKEYEQLLNIAEQSDLQ</sequence>
<name>A0ABT3PY04_9BACT</name>
<reference evidence="1 2" key="1">
    <citation type="submission" date="2021-11" db="EMBL/GenBank/DDBJ databases">
        <title>Aliifidinibius sp. nov., a new bacterium isolated from saline soil.</title>
        <authorList>
            <person name="Galisteo C."/>
            <person name="De La Haba R."/>
            <person name="Sanchez-Porro C."/>
            <person name="Ventosa A."/>
        </authorList>
    </citation>
    <scope>NUCLEOTIDE SEQUENCE [LARGE SCALE GENOMIC DNA]</scope>
    <source>
        <strain evidence="1 2">KACC 190600</strain>
    </source>
</reference>
<dbReference type="EMBL" id="JAJNDC010000001">
    <property type="protein sequence ID" value="MCW9712750.1"/>
    <property type="molecule type" value="Genomic_DNA"/>
</dbReference>
<keyword evidence="2" id="KW-1185">Reference proteome</keyword>
<protein>
    <submittedName>
        <fullName evidence="1">3-methyladenine DNA glycosylase</fullName>
    </submittedName>
</protein>
<comment type="caution">
    <text evidence="1">The sequence shown here is derived from an EMBL/GenBank/DDBJ whole genome shotgun (WGS) entry which is preliminary data.</text>
</comment>
<gene>
    <name evidence="1" type="ORF">LQ318_07525</name>
</gene>
<accession>A0ABT3PY04</accession>
<proteinExistence type="predicted"/>
<organism evidence="1 2">
    <name type="scientific">Fodinibius salicampi</name>
    <dbReference type="NCBI Taxonomy" id="1920655"/>
    <lineage>
        <taxon>Bacteria</taxon>
        <taxon>Pseudomonadati</taxon>
        <taxon>Balneolota</taxon>
        <taxon>Balneolia</taxon>
        <taxon>Balneolales</taxon>
        <taxon>Balneolaceae</taxon>
        <taxon>Fodinibius</taxon>
    </lineage>
</organism>
<dbReference type="RefSeq" id="WP_265788939.1">
    <property type="nucleotide sequence ID" value="NZ_BAABRS010000001.1"/>
</dbReference>